<keyword evidence="2" id="KW-1185">Reference proteome</keyword>
<protein>
    <recommendedName>
        <fullName evidence="3">YlzJ-like protein</fullName>
    </recommendedName>
</protein>
<sequence>MTLYTVMPLEFVWEQREEASPTQEMQIQGVLMEVKTLENNRVEIVRLLNGPLDCYLNPAFAPGQIIRFVPVM</sequence>
<dbReference type="InterPro" id="IPR025619">
    <property type="entry name" value="YlzJ"/>
</dbReference>
<dbReference type="Proteomes" id="UP000682811">
    <property type="component" value="Unassembled WGS sequence"/>
</dbReference>
<proteinExistence type="predicted"/>
<gene>
    <name evidence="1" type="ORF">J34TS1_51540</name>
</gene>
<accession>A0A919YGL9</accession>
<evidence type="ECO:0008006" key="3">
    <source>
        <dbReference type="Google" id="ProtNLM"/>
    </source>
</evidence>
<dbReference type="AlphaFoldDB" id="A0A919YGL9"/>
<dbReference type="RefSeq" id="WP_212980603.1">
    <property type="nucleotide sequence ID" value="NZ_AP025343.1"/>
</dbReference>
<comment type="caution">
    <text evidence="1">The sequence shown here is derived from an EMBL/GenBank/DDBJ whole genome shotgun (WGS) entry which is preliminary data.</text>
</comment>
<dbReference type="EMBL" id="BORT01000031">
    <property type="protein sequence ID" value="GIO50389.1"/>
    <property type="molecule type" value="Genomic_DNA"/>
</dbReference>
<evidence type="ECO:0000313" key="2">
    <source>
        <dbReference type="Proteomes" id="UP000682811"/>
    </source>
</evidence>
<organism evidence="1 2">
    <name type="scientific">Paenibacillus azoreducens</name>
    <dbReference type="NCBI Taxonomy" id="116718"/>
    <lineage>
        <taxon>Bacteria</taxon>
        <taxon>Bacillati</taxon>
        <taxon>Bacillota</taxon>
        <taxon>Bacilli</taxon>
        <taxon>Bacillales</taxon>
        <taxon>Paenibacillaceae</taxon>
        <taxon>Paenibacillus</taxon>
    </lineage>
</organism>
<name>A0A919YGL9_9BACL</name>
<dbReference type="Pfam" id="PF14035">
    <property type="entry name" value="YlzJ"/>
    <property type="match status" value="1"/>
</dbReference>
<evidence type="ECO:0000313" key="1">
    <source>
        <dbReference type="EMBL" id="GIO50389.1"/>
    </source>
</evidence>
<reference evidence="1 2" key="1">
    <citation type="submission" date="2021-03" db="EMBL/GenBank/DDBJ databases">
        <title>Antimicrobial resistance genes in bacteria isolated from Japanese honey, and their potential for conferring macrolide and lincosamide resistance in the American foulbrood pathogen Paenibacillus larvae.</title>
        <authorList>
            <person name="Okamoto M."/>
            <person name="Kumagai M."/>
            <person name="Kanamori H."/>
            <person name="Takamatsu D."/>
        </authorList>
    </citation>
    <scope>NUCLEOTIDE SEQUENCE [LARGE SCALE GENOMIC DNA]</scope>
    <source>
        <strain evidence="1 2">J34TS1</strain>
    </source>
</reference>